<keyword evidence="5" id="KW-0449">Lipoprotein</keyword>
<evidence type="ECO:0000256" key="7">
    <source>
        <dbReference type="SAM" id="MobiDB-lite"/>
    </source>
</evidence>
<evidence type="ECO:0000313" key="9">
    <source>
        <dbReference type="Proteomes" id="UP000186817"/>
    </source>
</evidence>
<dbReference type="OrthoDB" id="185373at2759"/>
<keyword evidence="9" id="KW-1185">Reference proteome</keyword>
<dbReference type="InterPro" id="IPR029071">
    <property type="entry name" value="Ubiquitin-like_domsf"/>
</dbReference>
<evidence type="ECO:0000313" key="8">
    <source>
        <dbReference type="EMBL" id="OLP98848.1"/>
    </source>
</evidence>
<feature type="compositionally biased region" description="Polar residues" evidence="7">
    <location>
        <begin position="585"/>
        <end position="596"/>
    </location>
</feature>
<dbReference type="Pfam" id="PF13041">
    <property type="entry name" value="PPR_2"/>
    <property type="match status" value="2"/>
</dbReference>
<dbReference type="SUPFAM" id="SSF57997">
    <property type="entry name" value="Tropomyosin"/>
    <property type="match status" value="1"/>
</dbReference>
<dbReference type="SUPFAM" id="SSF54236">
    <property type="entry name" value="Ubiquitin-like"/>
    <property type="match status" value="1"/>
</dbReference>
<comment type="caution">
    <text evidence="8">The sequence shown here is derived from an EMBL/GenBank/DDBJ whole genome shotgun (WGS) entry which is preliminary data.</text>
</comment>
<name>A0A1Q9DUN9_SYMMI</name>
<dbReference type="GO" id="GO:0016020">
    <property type="term" value="C:membrane"/>
    <property type="evidence" value="ECO:0007669"/>
    <property type="project" value="UniProtKB-SubCell"/>
</dbReference>
<reference evidence="8 9" key="1">
    <citation type="submission" date="2016-02" db="EMBL/GenBank/DDBJ databases">
        <title>Genome analysis of coral dinoflagellate symbionts highlights evolutionary adaptations to a symbiotic lifestyle.</title>
        <authorList>
            <person name="Aranda M."/>
            <person name="Li Y."/>
            <person name="Liew Y.J."/>
            <person name="Baumgarten S."/>
            <person name="Simakov O."/>
            <person name="Wilson M."/>
            <person name="Piel J."/>
            <person name="Ashoor H."/>
            <person name="Bougouffa S."/>
            <person name="Bajic V.B."/>
            <person name="Ryu T."/>
            <person name="Ravasi T."/>
            <person name="Bayer T."/>
            <person name="Micklem G."/>
            <person name="Kim H."/>
            <person name="Bhak J."/>
            <person name="Lajeunesse T.C."/>
            <person name="Voolstra C.R."/>
        </authorList>
    </citation>
    <scope>NUCLEOTIDE SEQUENCE [LARGE SCALE GENOMIC DNA]</scope>
    <source>
        <strain evidence="8 9">CCMP2467</strain>
    </source>
</reference>
<dbReference type="PANTHER" id="PTHR47936">
    <property type="entry name" value="PPR_LONG DOMAIN-CONTAINING PROTEIN"/>
    <property type="match status" value="1"/>
</dbReference>
<sequence length="1079" mass="119073">MSYSRPCSAKQSSKNIQTLGKQSRWQQALAVLRGLSKQGSLPNVFTYSAAIGAAGRGKQWRSALGLLLSMCQEAVLPDMFIWSGLLATCEPLGWEGSLQLFTSAASVSTVVCNTAMKGFSRHWPLTLAMAATMSSSTLEPDITTLNTALTAQVKGGRWRQAVEMLLQSHTSGEIPPDIVSVNALLAICPSDLDWRWALHLLTWAKMRLLQPDVISYSSSISAAANDARWTLALALLREAIMKHVLPDLVMLNAAISACEKGFQWERALGLLAEVDRVHLPPDVISFGAAATACEKGGHWEGAWSLLATMRSRSIAPDTVVCNAIIGALEKGSCWKMALQLLNSMKHRGPTPDMVSYVATMAACDKAEHWEHALLLLDEVRQSSHVSTIQVAFNICISACERSRQGKAALALFDEMCDTALHPDRHSFNSALRACQVAGAWRRALRLLLGAEDGLGQDLTGIAAVTGGKMDKLRKKYPEHVPVICVHSRDATKQQKLIVPFQTTSAAFQTIAREKCPWAMQGGEVLLCNKGKVTDTMEVPAQKTLQQLDSEYRAPDGGMYFTVEAAKGDVQEAPTGPQEFKMDESVPQQESGPQENGTQEKKKKAKAKAKAAMSEDRKEDDILERTRRIRKKHPDRVPVLINQAAVPGLPALDKKLLIPDSMTCRDLRKILPKHIGLADLDLDWSKVIFQLAGQAIGEDIEEHEVVSAVYTRCVAPDDEGIMLSLELRGQLDVGAGEMPELQPPQDALSFSPPSAEELRVLELQLQEVNVAFEEAKKSQQLATAKLAEQEERAWAAEERALKADQELAMRCQVQRQEAEAFQSQVSQAQEAREALEAQVVSGKEEIEALRRRVESLEDDLQSALQSSKRDAGIIGELQKSIKKSQEALTVEAQKSCAAQEKLSKLEEKVQEATAKEVSSMKMYAAREKEYQDKIRELEDSLRKVSQKLVAVEEEKAQVARKAEKQQNPQEEVKKYKDEVVILKDTLSRKEEEITKKDAQVEKTKAVLKEVEGENRRLQGELETAGTNNLRLQEEVGKLKACEKAAKEKAEAEEDFVKLGWDSEGKVEEVTDFGFQKVDSA</sequence>
<dbReference type="EMBL" id="LSRX01000384">
    <property type="protein sequence ID" value="OLP98848.1"/>
    <property type="molecule type" value="Genomic_DNA"/>
</dbReference>
<feature type="coiled-coil region" evidence="6">
    <location>
        <begin position="919"/>
        <end position="1033"/>
    </location>
</feature>
<keyword evidence="3" id="KW-0677">Repeat</keyword>
<keyword evidence="4" id="KW-0472">Membrane</keyword>
<dbReference type="PANTHER" id="PTHR47936:SF1">
    <property type="entry name" value="PENTATRICOPEPTIDE REPEAT-CONTAINING PROTEIN GUN1, CHLOROPLASTIC"/>
    <property type="match status" value="1"/>
</dbReference>
<comment type="subcellular location">
    <subcellularLocation>
        <location evidence="1">Membrane</location>
    </subcellularLocation>
</comment>
<feature type="coiled-coil region" evidence="6">
    <location>
        <begin position="757"/>
        <end position="865"/>
    </location>
</feature>
<feature type="region of interest" description="Disordered" evidence="7">
    <location>
        <begin position="572"/>
        <end position="618"/>
    </location>
</feature>
<evidence type="ECO:0000256" key="3">
    <source>
        <dbReference type="ARBA" id="ARBA00022737"/>
    </source>
</evidence>
<evidence type="ECO:0000256" key="4">
    <source>
        <dbReference type="ARBA" id="ARBA00023136"/>
    </source>
</evidence>
<dbReference type="InterPro" id="IPR011990">
    <property type="entry name" value="TPR-like_helical_dom_sf"/>
</dbReference>
<gene>
    <name evidence="8" type="ORF">AK812_SmicGene18664</name>
</gene>
<accession>A0A1Q9DUN9</accession>
<dbReference type="Gene3D" id="3.10.20.90">
    <property type="entry name" value="Phosphatidylinositol 3-kinase Catalytic Subunit, Chain A, domain 1"/>
    <property type="match status" value="2"/>
</dbReference>
<evidence type="ECO:0000256" key="1">
    <source>
        <dbReference type="ARBA" id="ARBA00004370"/>
    </source>
</evidence>
<evidence type="ECO:0000256" key="6">
    <source>
        <dbReference type="SAM" id="Coils"/>
    </source>
</evidence>
<protein>
    <submittedName>
        <fullName evidence="8">Pentatricopeptide repeat-containing protein, chloroplastic</fullName>
    </submittedName>
</protein>
<comment type="similarity">
    <text evidence="2">Belongs to the ATG8 family.</text>
</comment>
<evidence type="ECO:0000256" key="5">
    <source>
        <dbReference type="ARBA" id="ARBA00023288"/>
    </source>
</evidence>
<keyword evidence="6" id="KW-0175">Coiled coil</keyword>
<dbReference type="InterPro" id="IPR004241">
    <property type="entry name" value="Atg8-like"/>
</dbReference>
<dbReference type="PROSITE" id="PS51375">
    <property type="entry name" value="PPR"/>
    <property type="match status" value="2"/>
</dbReference>
<dbReference type="Pfam" id="PF02991">
    <property type="entry name" value="ATG8"/>
    <property type="match status" value="1"/>
</dbReference>
<dbReference type="InterPro" id="IPR002885">
    <property type="entry name" value="PPR_rpt"/>
</dbReference>
<organism evidence="8 9">
    <name type="scientific">Symbiodinium microadriaticum</name>
    <name type="common">Dinoflagellate</name>
    <name type="synonym">Zooxanthella microadriatica</name>
    <dbReference type="NCBI Taxonomy" id="2951"/>
    <lineage>
        <taxon>Eukaryota</taxon>
        <taxon>Sar</taxon>
        <taxon>Alveolata</taxon>
        <taxon>Dinophyceae</taxon>
        <taxon>Suessiales</taxon>
        <taxon>Symbiodiniaceae</taxon>
        <taxon>Symbiodinium</taxon>
    </lineage>
</organism>
<proteinExistence type="inferred from homology"/>
<dbReference type="NCBIfam" id="TIGR00756">
    <property type="entry name" value="PPR"/>
    <property type="match status" value="2"/>
</dbReference>
<dbReference type="Proteomes" id="UP000186817">
    <property type="component" value="Unassembled WGS sequence"/>
</dbReference>
<evidence type="ECO:0000256" key="2">
    <source>
        <dbReference type="ARBA" id="ARBA00007293"/>
    </source>
</evidence>
<dbReference type="Gene3D" id="1.25.40.10">
    <property type="entry name" value="Tetratricopeptide repeat domain"/>
    <property type="match status" value="4"/>
</dbReference>
<dbReference type="AlphaFoldDB" id="A0A1Q9DUN9"/>